<dbReference type="OrthoDB" id="7608935at2759"/>
<dbReference type="Gene3D" id="4.10.60.10">
    <property type="entry name" value="Zinc finger, CCHC-type"/>
    <property type="match status" value="1"/>
</dbReference>
<keyword evidence="1" id="KW-0862">Zinc</keyword>
<dbReference type="EMBL" id="KB203936">
    <property type="protein sequence ID" value="ESO82358.1"/>
    <property type="molecule type" value="Genomic_DNA"/>
</dbReference>
<dbReference type="AlphaFoldDB" id="V3YWH7"/>
<dbReference type="Proteomes" id="UP000030746">
    <property type="component" value="Unassembled WGS sequence"/>
</dbReference>
<evidence type="ECO:0000256" key="1">
    <source>
        <dbReference type="PROSITE-ProRule" id="PRU00047"/>
    </source>
</evidence>
<dbReference type="KEGG" id="lgi:LOTGIDRAFT_60118"/>
<dbReference type="RefSeq" id="XP_009066954.1">
    <property type="nucleotide sequence ID" value="XM_009068706.1"/>
</dbReference>
<organism evidence="3 4">
    <name type="scientific">Lottia gigantea</name>
    <name type="common">Giant owl limpet</name>
    <dbReference type="NCBI Taxonomy" id="225164"/>
    <lineage>
        <taxon>Eukaryota</taxon>
        <taxon>Metazoa</taxon>
        <taxon>Spiralia</taxon>
        <taxon>Lophotrochozoa</taxon>
        <taxon>Mollusca</taxon>
        <taxon>Gastropoda</taxon>
        <taxon>Patellogastropoda</taxon>
        <taxon>Lottioidea</taxon>
        <taxon>Lottiidae</taxon>
        <taxon>Lottia</taxon>
    </lineage>
</organism>
<dbReference type="GeneID" id="20251559"/>
<feature type="non-terminal residue" evidence="3">
    <location>
        <position position="1"/>
    </location>
</feature>
<keyword evidence="1" id="KW-0479">Metal-binding</keyword>
<reference evidence="3 4" key="1">
    <citation type="journal article" date="2013" name="Nature">
        <title>Insights into bilaterian evolution from three spiralian genomes.</title>
        <authorList>
            <person name="Simakov O."/>
            <person name="Marletaz F."/>
            <person name="Cho S.J."/>
            <person name="Edsinger-Gonzales E."/>
            <person name="Havlak P."/>
            <person name="Hellsten U."/>
            <person name="Kuo D.H."/>
            <person name="Larsson T."/>
            <person name="Lv J."/>
            <person name="Arendt D."/>
            <person name="Savage R."/>
            <person name="Osoegawa K."/>
            <person name="de Jong P."/>
            <person name="Grimwood J."/>
            <person name="Chapman J.A."/>
            <person name="Shapiro H."/>
            <person name="Aerts A."/>
            <person name="Otillar R.P."/>
            <person name="Terry A.Y."/>
            <person name="Boore J.L."/>
            <person name="Grigoriev I.V."/>
            <person name="Lindberg D.R."/>
            <person name="Seaver E.C."/>
            <person name="Weisblat D.A."/>
            <person name="Putnam N.H."/>
            <person name="Rokhsar D.S."/>
        </authorList>
    </citation>
    <scope>NUCLEOTIDE SEQUENCE [LARGE SCALE GENOMIC DNA]</scope>
</reference>
<dbReference type="InterPro" id="IPR036875">
    <property type="entry name" value="Znf_CCHC_sf"/>
</dbReference>
<keyword evidence="1" id="KW-0863">Zinc-finger</keyword>
<dbReference type="CTD" id="20251559"/>
<accession>V3YWH7</accession>
<evidence type="ECO:0000259" key="2">
    <source>
        <dbReference type="PROSITE" id="PS50158"/>
    </source>
</evidence>
<dbReference type="GO" id="GO:0003676">
    <property type="term" value="F:nucleic acid binding"/>
    <property type="evidence" value="ECO:0007669"/>
    <property type="project" value="InterPro"/>
</dbReference>
<dbReference type="GO" id="GO:0008270">
    <property type="term" value="F:zinc ion binding"/>
    <property type="evidence" value="ECO:0007669"/>
    <property type="project" value="UniProtKB-KW"/>
</dbReference>
<sequence>CFNCGISGYNVSSCTIFSKVVSYICGQTGHLTVNIIKQSVRRNACFNCDISGYNVSSCRILSKVVCYICGQIGHKTSYC</sequence>
<evidence type="ECO:0000313" key="4">
    <source>
        <dbReference type="Proteomes" id="UP000030746"/>
    </source>
</evidence>
<gene>
    <name evidence="3" type="ORF">LOTGIDRAFT_60118</name>
</gene>
<name>V3YWH7_LOTGI</name>
<dbReference type="InterPro" id="IPR001878">
    <property type="entry name" value="Znf_CCHC"/>
</dbReference>
<proteinExistence type="predicted"/>
<protein>
    <recommendedName>
        <fullName evidence="2">CCHC-type domain-containing protein</fullName>
    </recommendedName>
</protein>
<dbReference type="SUPFAM" id="SSF57756">
    <property type="entry name" value="Retrovirus zinc finger-like domains"/>
    <property type="match status" value="2"/>
</dbReference>
<feature type="non-terminal residue" evidence="3">
    <location>
        <position position="79"/>
    </location>
</feature>
<evidence type="ECO:0000313" key="3">
    <source>
        <dbReference type="EMBL" id="ESO82358.1"/>
    </source>
</evidence>
<keyword evidence="4" id="KW-1185">Reference proteome</keyword>
<feature type="domain" description="CCHC-type" evidence="2">
    <location>
        <begin position="66"/>
        <end position="79"/>
    </location>
</feature>
<dbReference type="HOGENOM" id="CLU_2612862_0_0_1"/>
<dbReference type="PROSITE" id="PS50158">
    <property type="entry name" value="ZF_CCHC"/>
    <property type="match status" value="1"/>
</dbReference>